<dbReference type="OrthoDB" id="9813383at2"/>
<dbReference type="RefSeq" id="WP_109678090.1">
    <property type="nucleotide sequence ID" value="NZ_CP086615.1"/>
</dbReference>
<dbReference type="InterPro" id="IPR044992">
    <property type="entry name" value="ChyE-like"/>
</dbReference>
<gene>
    <name evidence="2" type="ORF">DEM34_08165</name>
</gene>
<accession>A0A2U2N3B4</accession>
<dbReference type="AlphaFoldDB" id="A0A2U2N3B4"/>
<name>A0A2U2N3B4_9GAMM</name>
<protein>
    <submittedName>
        <fullName evidence="2">Glutamine amidotransferase</fullName>
    </submittedName>
</protein>
<dbReference type="InterPro" id="IPR017926">
    <property type="entry name" value="GATASE"/>
</dbReference>
<sequence length="237" mass="25777">MAERRCLAIRHVAFEDLGLLAPLLEASGYQIRYREAGVDDLTAEDPHAPDLLVILGGPIGAADEADYPFLADEVRLLRERLAADRPTLGLCLGAQLMARALGAQVYPAREKEIGWAPLELTAAGRAGCLRHLDGGITLVLHWHGDTFELPAGATRLASTRACENQAFAYGERALALQFHAEAAGRALERWFIGHTVEIAATPGVSVPQLRADTARHSATLHEQGRRCFSEWLEAVEE</sequence>
<keyword evidence="2" id="KW-0315">Glutamine amidotransferase</keyword>
<keyword evidence="2" id="KW-0808">Transferase</keyword>
<dbReference type="CDD" id="cd01741">
    <property type="entry name" value="GATase1_1"/>
    <property type="match status" value="1"/>
</dbReference>
<dbReference type="EMBL" id="QFFI01000010">
    <property type="protein sequence ID" value="PWG63528.1"/>
    <property type="molecule type" value="Genomic_DNA"/>
</dbReference>
<keyword evidence="3" id="KW-1185">Reference proteome</keyword>
<comment type="caution">
    <text evidence="2">The sequence shown here is derived from an EMBL/GenBank/DDBJ whole genome shotgun (WGS) entry which is preliminary data.</text>
</comment>
<dbReference type="PROSITE" id="PS51273">
    <property type="entry name" value="GATASE_TYPE_1"/>
    <property type="match status" value="1"/>
</dbReference>
<dbReference type="PANTHER" id="PTHR42695:SF5">
    <property type="entry name" value="GLUTAMINE AMIDOTRANSFERASE YLR126C-RELATED"/>
    <property type="match status" value="1"/>
</dbReference>
<evidence type="ECO:0000259" key="1">
    <source>
        <dbReference type="Pfam" id="PF00117"/>
    </source>
</evidence>
<dbReference type="Gene3D" id="3.40.50.880">
    <property type="match status" value="1"/>
</dbReference>
<dbReference type="PANTHER" id="PTHR42695">
    <property type="entry name" value="GLUTAMINE AMIDOTRANSFERASE YLR126C-RELATED"/>
    <property type="match status" value="1"/>
</dbReference>
<dbReference type="NCBIfam" id="NF005458">
    <property type="entry name" value="PRK07053.1"/>
    <property type="match status" value="1"/>
</dbReference>
<dbReference type="Pfam" id="PF00117">
    <property type="entry name" value="GATase"/>
    <property type="match status" value="1"/>
</dbReference>
<evidence type="ECO:0000313" key="2">
    <source>
        <dbReference type="EMBL" id="PWG63528.1"/>
    </source>
</evidence>
<feature type="domain" description="Glutamine amidotransferase" evidence="1">
    <location>
        <begin position="42"/>
        <end position="185"/>
    </location>
</feature>
<evidence type="ECO:0000313" key="3">
    <source>
        <dbReference type="Proteomes" id="UP000245474"/>
    </source>
</evidence>
<proteinExistence type="predicted"/>
<dbReference type="InterPro" id="IPR029062">
    <property type="entry name" value="Class_I_gatase-like"/>
</dbReference>
<dbReference type="GO" id="GO:0005829">
    <property type="term" value="C:cytosol"/>
    <property type="evidence" value="ECO:0007669"/>
    <property type="project" value="TreeGrafter"/>
</dbReference>
<dbReference type="SUPFAM" id="SSF52317">
    <property type="entry name" value="Class I glutamine amidotransferase-like"/>
    <property type="match status" value="1"/>
</dbReference>
<organism evidence="2 3">
    <name type="scientific">Sediminicurvatus halobius</name>
    <dbReference type="NCBI Taxonomy" id="2182432"/>
    <lineage>
        <taxon>Bacteria</taxon>
        <taxon>Pseudomonadati</taxon>
        <taxon>Pseudomonadota</taxon>
        <taxon>Gammaproteobacteria</taxon>
        <taxon>Chromatiales</taxon>
        <taxon>Ectothiorhodospiraceae</taxon>
        <taxon>Sediminicurvatus</taxon>
    </lineage>
</organism>
<dbReference type="GO" id="GO:0016740">
    <property type="term" value="F:transferase activity"/>
    <property type="evidence" value="ECO:0007669"/>
    <property type="project" value="UniProtKB-KW"/>
</dbReference>
<dbReference type="Proteomes" id="UP000245474">
    <property type="component" value="Unassembled WGS sequence"/>
</dbReference>
<reference evidence="2 3" key="1">
    <citation type="submission" date="2018-05" db="EMBL/GenBank/DDBJ databases">
        <title>Spiribacter halobius sp. nov., a moderately halophilic bacterium isolated from marine solar saltern.</title>
        <authorList>
            <person name="Zheng W.-S."/>
            <person name="Lu D.-C."/>
            <person name="Du Z.-J."/>
        </authorList>
    </citation>
    <scope>NUCLEOTIDE SEQUENCE [LARGE SCALE GENOMIC DNA]</scope>
    <source>
        <strain evidence="2 3">E85</strain>
    </source>
</reference>